<keyword evidence="2" id="KW-1185">Reference proteome</keyword>
<dbReference type="Proteomes" id="UP000077069">
    <property type="component" value="Unassembled WGS sequence"/>
</dbReference>
<accession>A0A177C1B0</accession>
<gene>
    <name evidence="1" type="ORF">CC84DRAFT_1179392</name>
</gene>
<proteinExistence type="predicted"/>
<protein>
    <submittedName>
        <fullName evidence="1">Uncharacterized protein</fullName>
    </submittedName>
</protein>
<dbReference type="GeneID" id="28763899"/>
<organism evidence="1 2">
    <name type="scientific">Paraphaeosphaeria sporulosa</name>
    <dbReference type="NCBI Taxonomy" id="1460663"/>
    <lineage>
        <taxon>Eukaryota</taxon>
        <taxon>Fungi</taxon>
        <taxon>Dikarya</taxon>
        <taxon>Ascomycota</taxon>
        <taxon>Pezizomycotina</taxon>
        <taxon>Dothideomycetes</taxon>
        <taxon>Pleosporomycetidae</taxon>
        <taxon>Pleosporales</taxon>
        <taxon>Massarineae</taxon>
        <taxon>Didymosphaeriaceae</taxon>
        <taxon>Paraphaeosphaeria</taxon>
    </lineage>
</organism>
<name>A0A177C1B0_9PLEO</name>
<dbReference type="InParanoid" id="A0A177C1B0"/>
<sequence length="244" mass="26808">MPCNYHSTTQGMRRSHSSSLSTWCSDRYKCTCLAVCSNDSHSARRVNTLDSTLCSYCHIIKHTNSIKHLLSLTALIVALTNTASTFVTQSKRDFINIGSVDFTISPLTGPTVSAGYYSSYMSRYSEAAWAAVMDKDTEWGSSIIDARLDMLDFLATQTAVSIRTVIMGELVKTAYTEMPEWYTKLRENIHQILEEDPEIFKQALMDKPTAAPSGGGAYANAVKIGNRPVAADLAGIALLSNRNV</sequence>
<evidence type="ECO:0000313" key="2">
    <source>
        <dbReference type="Proteomes" id="UP000077069"/>
    </source>
</evidence>
<reference evidence="1 2" key="1">
    <citation type="submission" date="2016-05" db="EMBL/GenBank/DDBJ databases">
        <title>Comparative analysis of secretome profiles of manganese(II)-oxidizing ascomycete fungi.</title>
        <authorList>
            <consortium name="DOE Joint Genome Institute"/>
            <person name="Zeiner C.A."/>
            <person name="Purvine S.O."/>
            <person name="Zink E.M."/>
            <person name="Wu S."/>
            <person name="Pasa-Tolic L."/>
            <person name="Chaput D.L."/>
            <person name="Haridas S."/>
            <person name="Grigoriev I.V."/>
            <person name="Santelli C.M."/>
            <person name="Hansel C.M."/>
        </authorList>
    </citation>
    <scope>NUCLEOTIDE SEQUENCE [LARGE SCALE GENOMIC DNA]</scope>
    <source>
        <strain evidence="1 2">AP3s5-JAC2a</strain>
    </source>
</reference>
<dbReference type="EMBL" id="KV441557">
    <property type="protein sequence ID" value="OAG01285.1"/>
    <property type="molecule type" value="Genomic_DNA"/>
</dbReference>
<dbReference type="AlphaFoldDB" id="A0A177C1B0"/>
<dbReference type="RefSeq" id="XP_018031650.1">
    <property type="nucleotide sequence ID" value="XM_018180413.1"/>
</dbReference>
<evidence type="ECO:0000313" key="1">
    <source>
        <dbReference type="EMBL" id="OAG01285.1"/>
    </source>
</evidence>